<evidence type="ECO:0000313" key="3">
    <source>
        <dbReference type="Proteomes" id="UP000527355"/>
    </source>
</evidence>
<dbReference type="AlphaFoldDB" id="A0A7J7QTU8"/>
<gene>
    <name evidence="2" type="ORF">mMyoMyo1_011829</name>
</gene>
<sequence length="144" mass="15570">MRGRDPTGRPEGDLSPPPLFSDQELSLHLHPNLKSCSAPPPRSEGPFLRLLPDSMAPRAPGGAGRLGGAVNNDYFCYSCKAVIFNRLVLHTYPSPWVHRAMSRGALGCHNSGEECPGHLLGKGRLCTMTSMGPTQPHHDEPLLP</sequence>
<evidence type="ECO:0000256" key="1">
    <source>
        <dbReference type="SAM" id="MobiDB-lite"/>
    </source>
</evidence>
<dbReference type="EMBL" id="JABWUV010000060">
    <property type="protein sequence ID" value="KAF6267203.1"/>
    <property type="molecule type" value="Genomic_DNA"/>
</dbReference>
<proteinExistence type="predicted"/>
<organism evidence="2 3">
    <name type="scientific">Myotis myotis</name>
    <name type="common">Greater mouse-eared bat</name>
    <name type="synonym">Vespertilio myotis</name>
    <dbReference type="NCBI Taxonomy" id="51298"/>
    <lineage>
        <taxon>Eukaryota</taxon>
        <taxon>Metazoa</taxon>
        <taxon>Chordata</taxon>
        <taxon>Craniata</taxon>
        <taxon>Vertebrata</taxon>
        <taxon>Euteleostomi</taxon>
        <taxon>Mammalia</taxon>
        <taxon>Eutheria</taxon>
        <taxon>Laurasiatheria</taxon>
        <taxon>Chiroptera</taxon>
        <taxon>Yangochiroptera</taxon>
        <taxon>Vespertilionidae</taxon>
        <taxon>Myotis</taxon>
    </lineage>
</organism>
<feature type="region of interest" description="Disordered" evidence="1">
    <location>
        <begin position="1"/>
        <end position="21"/>
    </location>
</feature>
<feature type="compositionally biased region" description="Basic and acidic residues" evidence="1">
    <location>
        <begin position="1"/>
        <end position="12"/>
    </location>
</feature>
<protein>
    <submittedName>
        <fullName evidence="2">Uncharacterized protein</fullName>
    </submittedName>
</protein>
<accession>A0A7J7QTU8</accession>
<keyword evidence="3" id="KW-1185">Reference proteome</keyword>
<comment type="caution">
    <text evidence="2">The sequence shown here is derived from an EMBL/GenBank/DDBJ whole genome shotgun (WGS) entry which is preliminary data.</text>
</comment>
<name>A0A7J7QTU8_MYOMY</name>
<dbReference type="Proteomes" id="UP000527355">
    <property type="component" value="Unassembled WGS sequence"/>
</dbReference>
<reference evidence="2 3" key="1">
    <citation type="journal article" date="2020" name="Nature">
        <title>Six reference-quality genomes reveal evolution of bat adaptations.</title>
        <authorList>
            <person name="Jebb D."/>
            <person name="Huang Z."/>
            <person name="Pippel M."/>
            <person name="Hughes G.M."/>
            <person name="Lavrichenko K."/>
            <person name="Devanna P."/>
            <person name="Winkler S."/>
            <person name="Jermiin L.S."/>
            <person name="Skirmuntt E.C."/>
            <person name="Katzourakis A."/>
            <person name="Burkitt-Gray L."/>
            <person name="Ray D.A."/>
            <person name="Sullivan K.A.M."/>
            <person name="Roscito J.G."/>
            <person name="Kirilenko B.M."/>
            <person name="Davalos L.M."/>
            <person name="Corthals A.P."/>
            <person name="Power M.L."/>
            <person name="Jones G."/>
            <person name="Ransome R.D."/>
            <person name="Dechmann D.K.N."/>
            <person name="Locatelli A.G."/>
            <person name="Puechmaille S.J."/>
            <person name="Fedrigo O."/>
            <person name="Jarvis E.D."/>
            <person name="Hiller M."/>
            <person name="Vernes S.C."/>
            <person name="Myers E.W."/>
            <person name="Teeling E.C."/>
        </authorList>
    </citation>
    <scope>NUCLEOTIDE SEQUENCE [LARGE SCALE GENOMIC DNA]</scope>
    <source>
        <strain evidence="2">MMyoMyo1</strain>
        <tissue evidence="2">Flight muscle</tissue>
    </source>
</reference>
<evidence type="ECO:0000313" key="2">
    <source>
        <dbReference type="EMBL" id="KAF6267203.1"/>
    </source>
</evidence>